<dbReference type="AlphaFoldDB" id="A0A450VL91"/>
<sequence>MHHSSGAQFDKICGHKNQKAFMANLKPVYKAVSKEAAETALDELESRWGEQYPIVLKSWRSKWENLSTYFKYPADIRRVIYTTNAIEAVHRQFRKLTKTKGAFPSDNSLLKLLYVGIQNASKKWTMPISSWSLTLSQLSIYFEGRLDEVLAI</sequence>
<dbReference type="InterPro" id="IPR001207">
    <property type="entry name" value="Transposase_mutator"/>
</dbReference>
<keyword evidence="5 6" id="KW-0233">DNA recombination</keyword>
<dbReference type="PANTHER" id="PTHR33217:SF8">
    <property type="entry name" value="MUTATOR FAMILY TRANSPOSASE"/>
    <property type="match status" value="1"/>
</dbReference>
<dbReference type="GO" id="GO:0004803">
    <property type="term" value="F:transposase activity"/>
    <property type="evidence" value="ECO:0007669"/>
    <property type="project" value="UniProtKB-UniRule"/>
</dbReference>
<name>A0A450VL91_9GAMM</name>
<accession>A0A450VL91</accession>
<evidence type="ECO:0000256" key="1">
    <source>
        <dbReference type="ARBA" id="ARBA00002190"/>
    </source>
</evidence>
<keyword evidence="4 6" id="KW-0238">DNA-binding</keyword>
<dbReference type="GO" id="GO:0006313">
    <property type="term" value="P:DNA transposition"/>
    <property type="evidence" value="ECO:0007669"/>
    <property type="project" value="UniProtKB-UniRule"/>
</dbReference>
<proteinExistence type="inferred from homology"/>
<evidence type="ECO:0000313" key="8">
    <source>
        <dbReference type="EMBL" id="VFK08989.1"/>
    </source>
</evidence>
<keyword evidence="3 6" id="KW-0815">Transposition</keyword>
<dbReference type="Pfam" id="PF00872">
    <property type="entry name" value="Transposase_mut"/>
    <property type="match status" value="1"/>
</dbReference>
<comment type="function">
    <text evidence="1 6">Required for the transposition of the insertion element.</text>
</comment>
<evidence type="ECO:0000256" key="2">
    <source>
        <dbReference type="ARBA" id="ARBA00010961"/>
    </source>
</evidence>
<dbReference type="EMBL" id="CAADFG010000567">
    <property type="protein sequence ID" value="VFK05574.1"/>
    <property type="molecule type" value="Genomic_DNA"/>
</dbReference>
<evidence type="ECO:0000256" key="3">
    <source>
        <dbReference type="ARBA" id="ARBA00022578"/>
    </source>
</evidence>
<dbReference type="GO" id="GO:0003677">
    <property type="term" value="F:DNA binding"/>
    <property type="evidence" value="ECO:0007669"/>
    <property type="project" value="UniProtKB-UniRule"/>
</dbReference>
<keyword evidence="6" id="KW-0814">Transposable element</keyword>
<evidence type="ECO:0000256" key="4">
    <source>
        <dbReference type="ARBA" id="ARBA00023125"/>
    </source>
</evidence>
<evidence type="ECO:0000313" key="7">
    <source>
        <dbReference type="EMBL" id="VFK05574.1"/>
    </source>
</evidence>
<evidence type="ECO:0000256" key="6">
    <source>
        <dbReference type="RuleBase" id="RU365089"/>
    </source>
</evidence>
<evidence type="ECO:0000256" key="5">
    <source>
        <dbReference type="ARBA" id="ARBA00023172"/>
    </source>
</evidence>
<dbReference type="EMBL" id="CAADFJ010000565">
    <property type="protein sequence ID" value="VFK08989.1"/>
    <property type="molecule type" value="Genomic_DNA"/>
</dbReference>
<protein>
    <recommendedName>
        <fullName evidence="6">Mutator family transposase</fullName>
    </recommendedName>
</protein>
<organism evidence="7">
    <name type="scientific">Candidatus Kentrum eta</name>
    <dbReference type="NCBI Taxonomy" id="2126337"/>
    <lineage>
        <taxon>Bacteria</taxon>
        <taxon>Pseudomonadati</taxon>
        <taxon>Pseudomonadota</taxon>
        <taxon>Gammaproteobacteria</taxon>
        <taxon>Candidatus Kentrum</taxon>
    </lineage>
</organism>
<reference evidence="7" key="1">
    <citation type="submission" date="2019-02" db="EMBL/GenBank/DDBJ databases">
        <authorList>
            <person name="Gruber-Vodicka R. H."/>
            <person name="Seah K. B. B."/>
        </authorList>
    </citation>
    <scope>NUCLEOTIDE SEQUENCE</scope>
    <source>
        <strain evidence="8">BECK_SA2B12</strain>
        <strain evidence="7">BECK_SA2B15</strain>
    </source>
</reference>
<comment type="similarity">
    <text evidence="2 6">Belongs to the transposase mutator family.</text>
</comment>
<dbReference type="PANTHER" id="PTHR33217">
    <property type="entry name" value="TRANSPOSASE FOR INSERTION SEQUENCE ELEMENT IS1081"/>
    <property type="match status" value="1"/>
</dbReference>
<gene>
    <name evidence="7" type="ORF">BECKH772A_GA0070896_105671</name>
    <name evidence="8" type="ORF">BECKH772C_GA0070978_105651</name>
</gene>